<dbReference type="InterPro" id="IPR007110">
    <property type="entry name" value="Ig-like_dom"/>
</dbReference>
<accession>A0A8C4SHD1</accession>
<keyword evidence="9" id="KW-1185">Reference proteome</keyword>
<keyword evidence="5" id="KW-0675">Receptor</keyword>
<keyword evidence="4" id="KW-0472">Membrane</keyword>
<protein>
    <recommendedName>
        <fullName evidence="7">Ig-like domain-containing protein</fullName>
    </recommendedName>
</protein>
<dbReference type="AlphaFoldDB" id="A0A8C4SHD1"/>
<dbReference type="Pfam" id="PF07686">
    <property type="entry name" value="V-set"/>
    <property type="match status" value="1"/>
</dbReference>
<dbReference type="Ensembl" id="ENSECRT00000017601.1">
    <property type="protein sequence ID" value="ENSECRP00000017271.1"/>
    <property type="gene ID" value="ENSECRG00000011513.1"/>
</dbReference>
<evidence type="ECO:0000256" key="5">
    <source>
        <dbReference type="ARBA" id="ARBA00023170"/>
    </source>
</evidence>
<dbReference type="InterPro" id="IPR013106">
    <property type="entry name" value="Ig_V-set"/>
</dbReference>
<dbReference type="PANTHER" id="PTHR19256:SF65">
    <property type="entry name" value="T CELL RECEPTOR GAMMA CONSTANT 1-RELATED"/>
    <property type="match status" value="1"/>
</dbReference>
<evidence type="ECO:0000259" key="7">
    <source>
        <dbReference type="PROSITE" id="PS50835"/>
    </source>
</evidence>
<organism evidence="8 9">
    <name type="scientific">Erpetoichthys calabaricus</name>
    <name type="common">Rope fish</name>
    <name type="synonym">Calamoichthys calabaricus</name>
    <dbReference type="NCBI Taxonomy" id="27687"/>
    <lineage>
        <taxon>Eukaryota</taxon>
        <taxon>Metazoa</taxon>
        <taxon>Chordata</taxon>
        <taxon>Craniata</taxon>
        <taxon>Vertebrata</taxon>
        <taxon>Euteleostomi</taxon>
        <taxon>Actinopterygii</taxon>
        <taxon>Polypteriformes</taxon>
        <taxon>Polypteridae</taxon>
        <taxon>Erpetoichthys</taxon>
    </lineage>
</organism>
<reference evidence="8" key="3">
    <citation type="submission" date="2025-09" db="UniProtKB">
        <authorList>
            <consortium name="Ensembl"/>
        </authorList>
    </citation>
    <scope>IDENTIFICATION</scope>
</reference>
<name>A0A8C4SHD1_ERPCA</name>
<evidence type="ECO:0000256" key="4">
    <source>
        <dbReference type="ARBA" id="ARBA00023136"/>
    </source>
</evidence>
<comment type="subcellular location">
    <subcellularLocation>
        <location evidence="1">Membrane</location>
    </subcellularLocation>
</comment>
<dbReference type="GeneTree" id="ENSGT00940000165634"/>
<evidence type="ECO:0000256" key="3">
    <source>
        <dbReference type="ARBA" id="ARBA00022989"/>
    </source>
</evidence>
<feature type="domain" description="Ig-like" evidence="7">
    <location>
        <begin position="36"/>
        <end position="151"/>
    </location>
</feature>
<dbReference type="InterPro" id="IPR051117">
    <property type="entry name" value="TRG_var/const_region"/>
</dbReference>
<evidence type="ECO:0000256" key="1">
    <source>
        <dbReference type="ARBA" id="ARBA00004370"/>
    </source>
</evidence>
<dbReference type="PROSITE" id="PS50835">
    <property type="entry name" value="IG_LIKE"/>
    <property type="match status" value="1"/>
</dbReference>
<proteinExistence type="predicted"/>
<dbReference type="PANTHER" id="PTHR19256">
    <property type="entry name" value="T-CELL RECEPTOR GAMMA CHAIN"/>
    <property type="match status" value="1"/>
</dbReference>
<keyword evidence="3" id="KW-1133">Transmembrane helix</keyword>
<dbReference type="CDD" id="cd00099">
    <property type="entry name" value="IgV"/>
    <property type="match status" value="1"/>
</dbReference>
<dbReference type="SMART" id="SM00406">
    <property type="entry name" value="IGv"/>
    <property type="match status" value="1"/>
</dbReference>
<reference evidence="8" key="2">
    <citation type="submission" date="2025-08" db="UniProtKB">
        <authorList>
            <consortium name="Ensembl"/>
        </authorList>
    </citation>
    <scope>IDENTIFICATION</scope>
</reference>
<evidence type="ECO:0000313" key="9">
    <source>
        <dbReference type="Proteomes" id="UP000694620"/>
    </source>
</evidence>
<evidence type="ECO:0000313" key="8">
    <source>
        <dbReference type="Ensembl" id="ENSECRP00000017271.1"/>
    </source>
</evidence>
<reference evidence="8" key="1">
    <citation type="submission" date="2021-06" db="EMBL/GenBank/DDBJ databases">
        <authorList>
            <consortium name="Wellcome Sanger Institute Data Sharing"/>
        </authorList>
    </citation>
    <scope>NUCLEOTIDE SEQUENCE [LARGE SCALE GENOMIC DNA]</scope>
</reference>
<dbReference type="InterPro" id="IPR036179">
    <property type="entry name" value="Ig-like_dom_sf"/>
</dbReference>
<evidence type="ECO:0000256" key="6">
    <source>
        <dbReference type="ARBA" id="ARBA00023319"/>
    </source>
</evidence>
<dbReference type="SMART" id="SM00409">
    <property type="entry name" value="IG"/>
    <property type="match status" value="1"/>
</dbReference>
<dbReference type="GO" id="GO:0016020">
    <property type="term" value="C:membrane"/>
    <property type="evidence" value="ECO:0007669"/>
    <property type="project" value="UniProtKB-SubCell"/>
</dbReference>
<dbReference type="Gene3D" id="2.60.40.10">
    <property type="entry name" value="Immunoglobulins"/>
    <property type="match status" value="1"/>
</dbReference>
<keyword evidence="2" id="KW-0812">Transmembrane</keyword>
<sequence>MGRTCKLHAGRAWEANPGLLVSQLRGSSATHCATVPPVDSYGQKTLTQPAVINVSFGETAMLGCNIVKDENYIVTWMKQVPGSPPQHILYMHYSYSAPKEYGTGFSSSRFTSKGKSNKIDYQLIISNVEASDSAVYYCYTWDGSVSTGVSQ</sequence>
<dbReference type="SUPFAM" id="SSF48726">
    <property type="entry name" value="Immunoglobulin"/>
    <property type="match status" value="1"/>
</dbReference>
<dbReference type="InterPro" id="IPR003599">
    <property type="entry name" value="Ig_sub"/>
</dbReference>
<dbReference type="Proteomes" id="UP000694620">
    <property type="component" value="Chromosome 12"/>
</dbReference>
<keyword evidence="6" id="KW-0393">Immunoglobulin domain</keyword>
<dbReference type="InterPro" id="IPR013783">
    <property type="entry name" value="Ig-like_fold"/>
</dbReference>
<evidence type="ECO:0000256" key="2">
    <source>
        <dbReference type="ARBA" id="ARBA00022692"/>
    </source>
</evidence>